<dbReference type="InterPro" id="IPR029063">
    <property type="entry name" value="SAM-dependent_MTases_sf"/>
</dbReference>
<dbReference type="PANTHER" id="PTHR12315:SF1">
    <property type="entry name" value="RNA 5'-MONOPHOSPHATE METHYLTRANSFERASE"/>
    <property type="match status" value="1"/>
</dbReference>
<evidence type="ECO:0000256" key="1">
    <source>
        <dbReference type="ARBA" id="ARBA00008361"/>
    </source>
</evidence>
<dbReference type="PANTHER" id="PTHR12315">
    <property type="entry name" value="BICOID-INTERACTING PROTEIN RELATED"/>
    <property type="match status" value="1"/>
</dbReference>
<protein>
    <recommendedName>
        <fullName evidence="6">RNA methyltransferase</fullName>
        <ecNumber evidence="6">2.1.1.-</ecNumber>
    </recommendedName>
</protein>
<dbReference type="GO" id="GO:0005737">
    <property type="term" value="C:cytoplasm"/>
    <property type="evidence" value="ECO:0007669"/>
    <property type="project" value="TreeGrafter"/>
</dbReference>
<dbReference type="GO" id="GO:0032259">
    <property type="term" value="P:methylation"/>
    <property type="evidence" value="ECO:0007669"/>
    <property type="project" value="UniProtKB-KW"/>
</dbReference>
<dbReference type="GO" id="GO:0008171">
    <property type="term" value="F:O-methyltransferase activity"/>
    <property type="evidence" value="ECO:0007669"/>
    <property type="project" value="UniProtKB-UniRule"/>
</dbReference>
<dbReference type="RefSeq" id="XP_034230986.1">
    <property type="nucleotide sequence ID" value="XM_034375095.1"/>
</dbReference>
<evidence type="ECO:0000256" key="3">
    <source>
        <dbReference type="ARBA" id="ARBA00022679"/>
    </source>
</evidence>
<evidence type="ECO:0000313" key="8">
    <source>
        <dbReference type="Proteomes" id="UP000515158"/>
    </source>
</evidence>
<evidence type="ECO:0000256" key="6">
    <source>
        <dbReference type="RuleBase" id="RU367087"/>
    </source>
</evidence>
<accession>A0A6P8Y4N6</accession>
<keyword evidence="2 6" id="KW-0489">Methyltransferase</keyword>
<dbReference type="GO" id="GO:2000632">
    <property type="term" value="P:negative regulation of pre-miRNA processing"/>
    <property type="evidence" value="ECO:0007669"/>
    <property type="project" value="TreeGrafter"/>
</dbReference>
<comment type="similarity">
    <text evidence="1 6">Belongs to the methyltransferase superfamily.</text>
</comment>
<dbReference type="InParanoid" id="A0A6P8Y4N6"/>
<reference evidence="9" key="1">
    <citation type="submission" date="2025-08" db="UniProtKB">
        <authorList>
            <consortium name="RefSeq"/>
        </authorList>
    </citation>
    <scope>IDENTIFICATION</scope>
    <source>
        <tissue evidence="9">Total insect</tissue>
    </source>
</reference>
<dbReference type="OrthoDB" id="273070at2759"/>
<evidence type="ECO:0000256" key="4">
    <source>
        <dbReference type="ARBA" id="ARBA00022691"/>
    </source>
</evidence>
<name>A0A6P8Y4N6_THRPL</name>
<dbReference type="CDD" id="cd02440">
    <property type="entry name" value="AdoMet_MTases"/>
    <property type="match status" value="1"/>
</dbReference>
<proteinExistence type="inferred from homology"/>
<feature type="domain" description="Bin3-type SAM" evidence="7">
    <location>
        <begin position="53"/>
        <end position="268"/>
    </location>
</feature>
<dbReference type="GeneID" id="117639444"/>
<keyword evidence="4 5" id="KW-0949">S-adenosyl-L-methionine</keyword>
<dbReference type="Pfam" id="PF06859">
    <property type="entry name" value="Bin3"/>
    <property type="match status" value="1"/>
</dbReference>
<dbReference type="GO" id="GO:0008173">
    <property type="term" value="F:RNA methyltransferase activity"/>
    <property type="evidence" value="ECO:0007669"/>
    <property type="project" value="UniProtKB-UniRule"/>
</dbReference>
<organism evidence="9">
    <name type="scientific">Thrips palmi</name>
    <name type="common">Melon thrips</name>
    <dbReference type="NCBI Taxonomy" id="161013"/>
    <lineage>
        <taxon>Eukaryota</taxon>
        <taxon>Metazoa</taxon>
        <taxon>Ecdysozoa</taxon>
        <taxon>Arthropoda</taxon>
        <taxon>Hexapoda</taxon>
        <taxon>Insecta</taxon>
        <taxon>Pterygota</taxon>
        <taxon>Neoptera</taxon>
        <taxon>Paraneoptera</taxon>
        <taxon>Thysanoptera</taxon>
        <taxon>Terebrantia</taxon>
        <taxon>Thripoidea</taxon>
        <taxon>Thripidae</taxon>
        <taxon>Thrips</taxon>
    </lineage>
</organism>
<keyword evidence="8" id="KW-1185">Reference proteome</keyword>
<dbReference type="PROSITE" id="PS51515">
    <property type="entry name" value="BIN3_SAM"/>
    <property type="match status" value="1"/>
</dbReference>
<dbReference type="SUPFAM" id="SSF53335">
    <property type="entry name" value="S-adenosyl-L-methionine-dependent methyltransferases"/>
    <property type="match status" value="1"/>
</dbReference>
<evidence type="ECO:0000256" key="2">
    <source>
        <dbReference type="ARBA" id="ARBA00022603"/>
    </source>
</evidence>
<dbReference type="InterPro" id="IPR010675">
    <property type="entry name" value="Bin3_C"/>
</dbReference>
<sequence length="268" mass="30936">MPKFLSDTSTSEVLVTGQLLKKIKMDRLQFNGDDPGAVLLGNFINYYEFHPPEERLKLLPSHLWETKGNEPYTCLDIGCNSGDLTSRVYECITNSFASGEASPSGSKNTCSMLGIDVDPVLIERAQEKNKYVGQITYKCVDFMDDNKSEVIRSHLANDDARFDVIFCFSVTMWIHLNHGDNGLNKFLREISEMSKMLVLEPQPWKCYKSAVKRLKRCNKSFPYFQKLSIRENVEEHIEQYLLETCNFHKVYESPDSKWGRKLMFFKGH</sequence>
<dbReference type="AlphaFoldDB" id="A0A6P8Y4N6"/>
<dbReference type="Gene3D" id="3.40.50.150">
    <property type="entry name" value="Vaccinia Virus protein VP39"/>
    <property type="match status" value="1"/>
</dbReference>
<dbReference type="FunCoup" id="A0A6P8Y4N6">
    <property type="interactions" value="590"/>
</dbReference>
<evidence type="ECO:0000313" key="9">
    <source>
        <dbReference type="RefSeq" id="XP_034230986.1"/>
    </source>
</evidence>
<evidence type="ECO:0000256" key="5">
    <source>
        <dbReference type="PROSITE-ProRule" id="PRU00848"/>
    </source>
</evidence>
<dbReference type="Proteomes" id="UP000515158">
    <property type="component" value="Unplaced"/>
</dbReference>
<keyword evidence="3 6" id="KW-0808">Transferase</keyword>
<evidence type="ECO:0000259" key="7">
    <source>
        <dbReference type="PROSITE" id="PS51515"/>
    </source>
</evidence>
<gene>
    <name evidence="9" type="primary">LOC117639444</name>
</gene>
<dbReference type="KEGG" id="tpal:117639444"/>
<dbReference type="EC" id="2.1.1.-" evidence="6"/>
<dbReference type="InterPro" id="IPR039772">
    <property type="entry name" value="Bin3-like"/>
</dbReference>
<dbReference type="InterPro" id="IPR024160">
    <property type="entry name" value="BIN3_SAM-bd_dom"/>
</dbReference>